<proteinExistence type="predicted"/>
<reference evidence="1 2" key="2">
    <citation type="journal article" date="2022" name="Mol. Ecol. Resour.">
        <title>The genomes of chicory, endive, great burdock and yacon provide insights into Asteraceae paleo-polyploidization history and plant inulin production.</title>
        <authorList>
            <person name="Fan W."/>
            <person name="Wang S."/>
            <person name="Wang H."/>
            <person name="Wang A."/>
            <person name="Jiang F."/>
            <person name="Liu H."/>
            <person name="Zhao H."/>
            <person name="Xu D."/>
            <person name="Zhang Y."/>
        </authorList>
    </citation>
    <scope>NUCLEOTIDE SEQUENCE [LARGE SCALE GENOMIC DNA]</scope>
    <source>
        <strain evidence="2">cv. Yunnan</strain>
        <tissue evidence="1">Leaves</tissue>
    </source>
</reference>
<accession>A0ACB9JP23</accession>
<sequence>MVTTTVTVKKHHEQVHITATVVFPISPPLFTVPKELTAANTLPFTFSGCATSPPPAVVPIPPTLKPVDHHLPLLRSPSLRV</sequence>
<dbReference type="EMBL" id="CM042020">
    <property type="protein sequence ID" value="KAI3821052.1"/>
    <property type="molecule type" value="Genomic_DNA"/>
</dbReference>
<comment type="caution">
    <text evidence="1">The sequence shown here is derived from an EMBL/GenBank/DDBJ whole genome shotgun (WGS) entry which is preliminary data.</text>
</comment>
<evidence type="ECO:0000313" key="1">
    <source>
        <dbReference type="EMBL" id="KAI3821052.1"/>
    </source>
</evidence>
<reference evidence="2" key="1">
    <citation type="journal article" date="2022" name="Mol. Ecol. Resour.">
        <title>The genomes of chicory, endive, great burdock and yacon provide insights into Asteraceae palaeo-polyploidization history and plant inulin production.</title>
        <authorList>
            <person name="Fan W."/>
            <person name="Wang S."/>
            <person name="Wang H."/>
            <person name="Wang A."/>
            <person name="Jiang F."/>
            <person name="Liu H."/>
            <person name="Zhao H."/>
            <person name="Xu D."/>
            <person name="Zhang Y."/>
        </authorList>
    </citation>
    <scope>NUCLEOTIDE SEQUENCE [LARGE SCALE GENOMIC DNA]</scope>
    <source>
        <strain evidence="2">cv. Yunnan</strain>
    </source>
</reference>
<evidence type="ECO:0000313" key="2">
    <source>
        <dbReference type="Proteomes" id="UP001056120"/>
    </source>
</evidence>
<name>A0ACB9JP23_9ASTR</name>
<organism evidence="1 2">
    <name type="scientific">Smallanthus sonchifolius</name>
    <dbReference type="NCBI Taxonomy" id="185202"/>
    <lineage>
        <taxon>Eukaryota</taxon>
        <taxon>Viridiplantae</taxon>
        <taxon>Streptophyta</taxon>
        <taxon>Embryophyta</taxon>
        <taxon>Tracheophyta</taxon>
        <taxon>Spermatophyta</taxon>
        <taxon>Magnoliopsida</taxon>
        <taxon>eudicotyledons</taxon>
        <taxon>Gunneridae</taxon>
        <taxon>Pentapetalae</taxon>
        <taxon>asterids</taxon>
        <taxon>campanulids</taxon>
        <taxon>Asterales</taxon>
        <taxon>Asteraceae</taxon>
        <taxon>Asteroideae</taxon>
        <taxon>Heliantheae alliance</taxon>
        <taxon>Millerieae</taxon>
        <taxon>Smallanthus</taxon>
    </lineage>
</organism>
<protein>
    <submittedName>
        <fullName evidence="1">Uncharacterized protein</fullName>
    </submittedName>
</protein>
<gene>
    <name evidence="1" type="ORF">L1987_08608</name>
</gene>
<keyword evidence="2" id="KW-1185">Reference proteome</keyword>
<dbReference type="Proteomes" id="UP001056120">
    <property type="component" value="Linkage Group LG03"/>
</dbReference>